<dbReference type="InterPro" id="IPR003599">
    <property type="entry name" value="Ig_sub"/>
</dbReference>
<evidence type="ECO:0000256" key="5">
    <source>
        <dbReference type="ARBA" id="ARBA00022989"/>
    </source>
</evidence>
<keyword evidence="7" id="KW-0325">Glycoprotein</keyword>
<dbReference type="Gene3D" id="2.60.40.10">
    <property type="entry name" value="Immunoglobulins"/>
    <property type="match status" value="1"/>
</dbReference>
<dbReference type="PROSITE" id="PS50835">
    <property type="entry name" value="IG_LIKE"/>
    <property type="match status" value="2"/>
</dbReference>
<evidence type="ECO:0000256" key="9">
    <source>
        <dbReference type="SAM" id="Phobius"/>
    </source>
</evidence>
<keyword evidence="3 9" id="KW-0812">Transmembrane</keyword>
<sequence>MGFSRQNNHHARESRNKPVPHDVKKDIKNQQKTSFWSHDPLALFDWKSVIEWPKVLPHHQPLPKPLKPRYKIQTVGSLPTQRKSIKLVARNRPNPSNQVRTVRIRLTASKVPHNYTFPSLPVFFQKLIPSIFNQSDFFHHLFPRHIKIPDILHRFIPRHLNPHIFHRRLIPRHWIISKPLRKFIARHSPTKSSVVVIANRQNSFNPKYNSLRSTRTDTTNQSSRFNESQESTKRARTPFLTRKSSRIKRSIKNLMGKRNDHAWMDQNGYRELFKKYYKCLDRKVAEVKGEIDNAIKPVLLIVGQSVELKCDICMRPDQNADSLGIDWQMLRKADGKMKHVDFNKRKRMKMLKDYTLHINEAAITDAGQYFCVVQNNYASVFQVDILLNEKRRILHEGQKGQEPEEEFILEDKNLRVSTVWTSWSFCDRCGDVGNQRKMGLCMVKKHDKNSPIKPIDFPMIDLYPDGIPCHSTALPKFIKRIPDIRDRPSETMIRDCIQLCPTTPGPINVTDKAGKLIEVLEPGFYSLHHPPTLPPITQRKVVYEDAGKHLILSCPKRLNKVITVWKRGKNTINPLTIRRITRNRVFLDQASRLHIRKLLLSDTSVYLCFLKQEHVASFKVIVYEPLNEQLKDYISLFGMFLTCFCVVIICICLAVKKSKKTQK</sequence>
<feature type="domain" description="Ig-like" evidence="10">
    <location>
        <begin position="531"/>
        <end position="608"/>
    </location>
</feature>
<comment type="caution">
    <text evidence="11">The sequence shown here is derived from an EMBL/GenBank/DDBJ whole genome shotgun (WGS) entry which is preliminary data.</text>
</comment>
<dbReference type="EMBL" id="JAZGQO010000008">
    <property type="protein sequence ID" value="KAK6180057.1"/>
    <property type="molecule type" value="Genomic_DNA"/>
</dbReference>
<gene>
    <name evidence="11" type="ORF">SNE40_012275</name>
</gene>
<feature type="compositionally biased region" description="Polar residues" evidence="8">
    <location>
        <begin position="207"/>
        <end position="229"/>
    </location>
</feature>
<comment type="subcellular location">
    <subcellularLocation>
        <location evidence="1">Membrane</location>
        <topology evidence="1">Single-pass type I membrane protein</topology>
    </subcellularLocation>
</comment>
<feature type="compositionally biased region" description="Basic and acidic residues" evidence="8">
    <location>
        <begin position="10"/>
        <end position="23"/>
    </location>
</feature>
<dbReference type="PANTHER" id="PTHR32178">
    <property type="entry name" value="FAM187"/>
    <property type="match status" value="1"/>
</dbReference>
<reference evidence="11 12" key="1">
    <citation type="submission" date="2024-01" db="EMBL/GenBank/DDBJ databases">
        <title>The genome of the rayed Mediterranean limpet Patella caerulea (Linnaeus, 1758).</title>
        <authorList>
            <person name="Anh-Thu Weber A."/>
            <person name="Halstead-Nussloch G."/>
        </authorList>
    </citation>
    <scope>NUCLEOTIDE SEQUENCE [LARGE SCALE GENOMIC DNA]</scope>
    <source>
        <strain evidence="11">AATW-2023a</strain>
        <tissue evidence="11">Whole specimen</tissue>
    </source>
</reference>
<keyword evidence="4" id="KW-0732">Signal</keyword>
<accession>A0AAN8PLV2</accession>
<feature type="region of interest" description="Disordered" evidence="8">
    <location>
        <begin position="1"/>
        <end position="23"/>
    </location>
</feature>
<feature type="domain" description="Ig-like" evidence="10">
    <location>
        <begin position="303"/>
        <end position="376"/>
    </location>
</feature>
<dbReference type="SMART" id="SM00409">
    <property type="entry name" value="IG"/>
    <property type="match status" value="2"/>
</dbReference>
<dbReference type="Pfam" id="PF07679">
    <property type="entry name" value="I-set"/>
    <property type="match status" value="1"/>
</dbReference>
<dbReference type="InterPro" id="IPR013098">
    <property type="entry name" value="Ig_I-set"/>
</dbReference>
<dbReference type="Proteomes" id="UP001347796">
    <property type="component" value="Unassembled WGS sequence"/>
</dbReference>
<evidence type="ECO:0000313" key="12">
    <source>
        <dbReference type="Proteomes" id="UP001347796"/>
    </source>
</evidence>
<evidence type="ECO:0000256" key="2">
    <source>
        <dbReference type="ARBA" id="ARBA00008727"/>
    </source>
</evidence>
<keyword evidence="12" id="KW-1185">Reference proteome</keyword>
<evidence type="ECO:0000259" key="10">
    <source>
        <dbReference type="PROSITE" id="PS50835"/>
    </source>
</evidence>
<dbReference type="InterPro" id="IPR013783">
    <property type="entry name" value="Ig-like_fold"/>
</dbReference>
<organism evidence="11 12">
    <name type="scientific">Patella caerulea</name>
    <name type="common">Rayed Mediterranean limpet</name>
    <dbReference type="NCBI Taxonomy" id="87958"/>
    <lineage>
        <taxon>Eukaryota</taxon>
        <taxon>Metazoa</taxon>
        <taxon>Spiralia</taxon>
        <taxon>Lophotrochozoa</taxon>
        <taxon>Mollusca</taxon>
        <taxon>Gastropoda</taxon>
        <taxon>Patellogastropoda</taxon>
        <taxon>Patelloidea</taxon>
        <taxon>Patellidae</taxon>
        <taxon>Patella</taxon>
    </lineage>
</organism>
<dbReference type="PANTHER" id="PTHR32178:SF6">
    <property type="entry name" value="IG-LIKE DOMAIN-CONTAINING PROTEIN"/>
    <property type="match status" value="1"/>
</dbReference>
<keyword evidence="6 9" id="KW-0472">Membrane</keyword>
<feature type="transmembrane region" description="Helical" evidence="9">
    <location>
        <begin position="633"/>
        <end position="655"/>
    </location>
</feature>
<evidence type="ECO:0000256" key="3">
    <source>
        <dbReference type="ARBA" id="ARBA00022692"/>
    </source>
</evidence>
<keyword evidence="5 9" id="KW-1133">Transmembrane helix</keyword>
<evidence type="ECO:0000313" key="11">
    <source>
        <dbReference type="EMBL" id="KAK6180057.1"/>
    </source>
</evidence>
<name>A0AAN8PLV2_PATCE</name>
<evidence type="ECO:0000256" key="6">
    <source>
        <dbReference type="ARBA" id="ARBA00023136"/>
    </source>
</evidence>
<evidence type="ECO:0000256" key="4">
    <source>
        <dbReference type="ARBA" id="ARBA00022729"/>
    </source>
</evidence>
<dbReference type="InterPro" id="IPR039311">
    <property type="entry name" value="FAM187A/B"/>
</dbReference>
<evidence type="ECO:0000256" key="1">
    <source>
        <dbReference type="ARBA" id="ARBA00004479"/>
    </source>
</evidence>
<evidence type="ECO:0000256" key="8">
    <source>
        <dbReference type="SAM" id="MobiDB-lite"/>
    </source>
</evidence>
<proteinExistence type="inferred from homology"/>
<dbReference type="AlphaFoldDB" id="A0AAN8PLV2"/>
<dbReference type="SUPFAM" id="SSF48726">
    <property type="entry name" value="Immunoglobulin"/>
    <property type="match status" value="2"/>
</dbReference>
<dbReference type="InterPro" id="IPR036179">
    <property type="entry name" value="Ig-like_dom_sf"/>
</dbReference>
<feature type="region of interest" description="Disordered" evidence="8">
    <location>
        <begin position="207"/>
        <end position="237"/>
    </location>
</feature>
<dbReference type="GO" id="GO:0016020">
    <property type="term" value="C:membrane"/>
    <property type="evidence" value="ECO:0007669"/>
    <property type="project" value="UniProtKB-SubCell"/>
</dbReference>
<comment type="similarity">
    <text evidence="2">Belongs to the FAM187 family.</text>
</comment>
<evidence type="ECO:0000256" key="7">
    <source>
        <dbReference type="ARBA" id="ARBA00023180"/>
    </source>
</evidence>
<dbReference type="InterPro" id="IPR007110">
    <property type="entry name" value="Ig-like_dom"/>
</dbReference>
<protein>
    <recommendedName>
        <fullName evidence="10">Ig-like domain-containing protein</fullName>
    </recommendedName>
</protein>